<dbReference type="PANTHER" id="PTHR12706">
    <property type="entry name" value="STRAWBERRY NOTCH-RELATED"/>
    <property type="match status" value="1"/>
</dbReference>
<proteinExistence type="inferred from homology"/>
<evidence type="ECO:0000259" key="3">
    <source>
        <dbReference type="Pfam" id="PF13872"/>
    </source>
</evidence>
<organism evidence="4 5">
    <name type="scientific">Symbiochloris irregularis</name>
    <dbReference type="NCBI Taxonomy" id="706552"/>
    <lineage>
        <taxon>Eukaryota</taxon>
        <taxon>Viridiplantae</taxon>
        <taxon>Chlorophyta</taxon>
        <taxon>core chlorophytes</taxon>
        <taxon>Trebouxiophyceae</taxon>
        <taxon>Trebouxiales</taxon>
        <taxon>Trebouxiaceae</taxon>
        <taxon>Symbiochloris</taxon>
    </lineage>
</organism>
<dbReference type="InterPro" id="IPR027417">
    <property type="entry name" value="P-loop_NTPase"/>
</dbReference>
<sequence>MELVAMDMKAQGMYLCRTLSFAGTEFEMVEAALEPEMVEMHMCMASKVPCLVRMSQQAIAEGKCVVIGLQSTGEARTADAVAKQGEDLDDFISSPKELLLKLIQDLFPVPPTHGSQDARHELELRKSEMIQTVQELRLPSNPLDELIDLLGGPAQVAEMTGRKARLIRQKGSDRVVLESRNATGVVEGSPMDMINVHERGLFLSGQKLIAIISDAASAGISLHSDRRVQNQRRRVHITLELPWSADKTLQQFGRSHRANQANAPQYRLLFTPLGGERRFASAVARRLEMLGALTQGDRRATAGPSLGQFNYESTWGQRALRAMYAVIMETSKAVSVFVLSVLHAQSAGEIKDRIDVPRFLNRLLGLKPAAQAQLFTVYQDYLEATIAAARREGVFDAGITSIRGRSLTLPEAPKASNAHSLMFASD</sequence>
<dbReference type="EMBL" id="JALJOQ010000136">
    <property type="protein sequence ID" value="KAK9794640.1"/>
    <property type="molecule type" value="Genomic_DNA"/>
</dbReference>
<name>A0AAW1NQ22_9CHLO</name>
<dbReference type="GO" id="GO:0031490">
    <property type="term" value="F:chromatin DNA binding"/>
    <property type="evidence" value="ECO:0007669"/>
    <property type="project" value="TreeGrafter"/>
</dbReference>
<dbReference type="AlphaFoldDB" id="A0AAW1NQ22"/>
<dbReference type="Pfam" id="PF13871">
    <property type="entry name" value="Helicase_C_4"/>
    <property type="match status" value="1"/>
</dbReference>
<dbReference type="InterPro" id="IPR026741">
    <property type="entry name" value="SNO"/>
</dbReference>
<dbReference type="Pfam" id="PF13872">
    <property type="entry name" value="AAA_34"/>
    <property type="match status" value="1"/>
</dbReference>
<keyword evidence="5" id="KW-1185">Reference proteome</keyword>
<feature type="domain" description="Strawberry notch helicase C" evidence="2">
    <location>
        <begin position="141"/>
        <end position="400"/>
    </location>
</feature>
<dbReference type="GO" id="GO:0042393">
    <property type="term" value="F:histone binding"/>
    <property type="evidence" value="ECO:0007669"/>
    <property type="project" value="TreeGrafter"/>
</dbReference>
<dbReference type="SUPFAM" id="SSF52540">
    <property type="entry name" value="P-loop containing nucleoside triphosphate hydrolases"/>
    <property type="match status" value="1"/>
</dbReference>
<feature type="domain" description="Strawberry notch AAA" evidence="3">
    <location>
        <begin position="1"/>
        <end position="40"/>
    </location>
</feature>
<evidence type="ECO:0008006" key="6">
    <source>
        <dbReference type="Google" id="ProtNLM"/>
    </source>
</evidence>
<evidence type="ECO:0000259" key="2">
    <source>
        <dbReference type="Pfam" id="PF13871"/>
    </source>
</evidence>
<evidence type="ECO:0000256" key="1">
    <source>
        <dbReference type="ARBA" id="ARBA00006992"/>
    </source>
</evidence>
<dbReference type="GO" id="GO:0005634">
    <property type="term" value="C:nucleus"/>
    <property type="evidence" value="ECO:0007669"/>
    <property type="project" value="TreeGrafter"/>
</dbReference>
<protein>
    <recommendedName>
        <fullName evidence="6">Strawberry notch helicase C domain-containing protein</fullName>
    </recommendedName>
</protein>
<gene>
    <name evidence="4" type="ORF">WJX73_005848</name>
</gene>
<comment type="caution">
    <text evidence="4">The sequence shown here is derived from an EMBL/GenBank/DDBJ whole genome shotgun (WGS) entry which is preliminary data.</text>
</comment>
<comment type="similarity">
    <text evidence="1">Belongs to the SBNO family.</text>
</comment>
<dbReference type="GO" id="GO:0006355">
    <property type="term" value="P:regulation of DNA-templated transcription"/>
    <property type="evidence" value="ECO:0007669"/>
    <property type="project" value="InterPro"/>
</dbReference>
<evidence type="ECO:0000313" key="5">
    <source>
        <dbReference type="Proteomes" id="UP001465755"/>
    </source>
</evidence>
<dbReference type="PANTHER" id="PTHR12706:SF30">
    <property type="entry name" value="PROTEIN STRAWBERRY NOTCH-RELATED"/>
    <property type="match status" value="1"/>
</dbReference>
<dbReference type="InterPro" id="IPR026937">
    <property type="entry name" value="SBNO_Helicase_C_dom"/>
</dbReference>
<dbReference type="InterPro" id="IPR039187">
    <property type="entry name" value="SNO_AAA"/>
</dbReference>
<accession>A0AAW1NQ22</accession>
<dbReference type="Proteomes" id="UP001465755">
    <property type="component" value="Unassembled WGS sequence"/>
</dbReference>
<reference evidence="4 5" key="1">
    <citation type="journal article" date="2024" name="Nat. Commun.">
        <title>Phylogenomics reveals the evolutionary origins of lichenization in chlorophyte algae.</title>
        <authorList>
            <person name="Puginier C."/>
            <person name="Libourel C."/>
            <person name="Otte J."/>
            <person name="Skaloud P."/>
            <person name="Haon M."/>
            <person name="Grisel S."/>
            <person name="Petersen M."/>
            <person name="Berrin J.G."/>
            <person name="Delaux P.M."/>
            <person name="Dal Grande F."/>
            <person name="Keller J."/>
        </authorList>
    </citation>
    <scope>NUCLEOTIDE SEQUENCE [LARGE SCALE GENOMIC DNA]</scope>
    <source>
        <strain evidence="4 5">SAG 2036</strain>
    </source>
</reference>
<evidence type="ECO:0000313" key="4">
    <source>
        <dbReference type="EMBL" id="KAK9794640.1"/>
    </source>
</evidence>